<dbReference type="Gene3D" id="3.40.30.10">
    <property type="entry name" value="Glutaredoxin"/>
    <property type="match status" value="1"/>
</dbReference>
<protein>
    <submittedName>
        <fullName evidence="2">Thiol-disulfide isomerase/thioredoxin</fullName>
    </submittedName>
</protein>
<organism evidence="2 3">
    <name type="scientific">Leifsonia shinshuensis</name>
    <dbReference type="NCBI Taxonomy" id="150026"/>
    <lineage>
        <taxon>Bacteria</taxon>
        <taxon>Bacillati</taxon>
        <taxon>Actinomycetota</taxon>
        <taxon>Actinomycetes</taxon>
        <taxon>Micrococcales</taxon>
        <taxon>Microbacteriaceae</taxon>
        <taxon>Leifsonia</taxon>
    </lineage>
</organism>
<dbReference type="GO" id="GO:0016853">
    <property type="term" value="F:isomerase activity"/>
    <property type="evidence" value="ECO:0007669"/>
    <property type="project" value="UniProtKB-KW"/>
</dbReference>
<gene>
    <name evidence="2" type="ORF">HNR13_001911</name>
</gene>
<evidence type="ECO:0000313" key="3">
    <source>
        <dbReference type="Proteomes" id="UP000578352"/>
    </source>
</evidence>
<reference evidence="2 3" key="1">
    <citation type="submission" date="2020-07" db="EMBL/GenBank/DDBJ databases">
        <title>Sequencing the genomes of 1000 actinobacteria strains.</title>
        <authorList>
            <person name="Klenk H.-P."/>
        </authorList>
    </citation>
    <scope>NUCLEOTIDE SEQUENCE [LARGE SCALE GENOMIC DNA]</scope>
    <source>
        <strain evidence="2 3">DSM 15165</strain>
    </source>
</reference>
<proteinExistence type="predicted"/>
<dbReference type="AlphaFoldDB" id="A0A853CWS9"/>
<evidence type="ECO:0000259" key="1">
    <source>
        <dbReference type="PROSITE" id="PS51352"/>
    </source>
</evidence>
<dbReference type="Proteomes" id="UP000578352">
    <property type="component" value="Unassembled WGS sequence"/>
</dbReference>
<dbReference type="InterPro" id="IPR036249">
    <property type="entry name" value="Thioredoxin-like_sf"/>
</dbReference>
<accession>A0A853CWS9</accession>
<dbReference type="RefSeq" id="WP_179605528.1">
    <property type="nucleotide sequence ID" value="NZ_BAABEH010000001.1"/>
</dbReference>
<comment type="caution">
    <text evidence="2">The sequence shown here is derived from an EMBL/GenBank/DDBJ whole genome shotgun (WGS) entry which is preliminary data.</text>
</comment>
<feature type="domain" description="Thioredoxin" evidence="1">
    <location>
        <begin position="11"/>
        <end position="139"/>
    </location>
</feature>
<evidence type="ECO:0000313" key="2">
    <source>
        <dbReference type="EMBL" id="NYJ23624.1"/>
    </source>
</evidence>
<dbReference type="InterPro" id="IPR013766">
    <property type="entry name" value="Thioredoxin_domain"/>
</dbReference>
<keyword evidence="2" id="KW-0413">Isomerase</keyword>
<sequence>MSAPLALLVVLGLVALATAAGLVWRARTGRVRAARADLVTASDVGAAGLGSRATLVQFSTAFCAQCPGTARVLAGVARERDGVEHLDVDLTVRPELARRFGVLQTPTTLLLDARGAVRGRIAGAARPDDVRSALDRILTE</sequence>
<dbReference type="Pfam" id="PF00085">
    <property type="entry name" value="Thioredoxin"/>
    <property type="match status" value="1"/>
</dbReference>
<name>A0A853CWS9_9MICO</name>
<dbReference type="SUPFAM" id="SSF52833">
    <property type="entry name" value="Thioredoxin-like"/>
    <property type="match status" value="1"/>
</dbReference>
<dbReference type="PROSITE" id="PS51352">
    <property type="entry name" value="THIOREDOXIN_2"/>
    <property type="match status" value="1"/>
</dbReference>
<dbReference type="CDD" id="cd02947">
    <property type="entry name" value="TRX_family"/>
    <property type="match status" value="1"/>
</dbReference>
<dbReference type="EMBL" id="JACCFL010000001">
    <property type="protein sequence ID" value="NYJ23624.1"/>
    <property type="molecule type" value="Genomic_DNA"/>
</dbReference>